<feature type="transmembrane region" description="Helical" evidence="7">
    <location>
        <begin position="67"/>
        <end position="88"/>
    </location>
</feature>
<feature type="transmembrane region" description="Helical" evidence="7">
    <location>
        <begin position="171"/>
        <end position="193"/>
    </location>
</feature>
<dbReference type="GO" id="GO:0005886">
    <property type="term" value="C:plasma membrane"/>
    <property type="evidence" value="ECO:0007669"/>
    <property type="project" value="UniProtKB-SubCell"/>
</dbReference>
<feature type="transmembrane region" description="Helical" evidence="7">
    <location>
        <begin position="9"/>
        <end position="29"/>
    </location>
</feature>
<sequence>MRQEIKADLALLSVTLVWGTSFPIMSVALKQMGPYTFLSFRYLTAALILFFMVFKKLKDIDRKTIKSGALIGLALFVGCILQIVGLVYTTPSKSGFLTGMNVIFVPFFIAMIYKQLPDFKSVAGVIFSVLGLGIMSLDSNMSINFGDILTIISAVAFAVQIILVDKYARGVDIAVISFLQMFVIGILSFIPAVAVEGLNFPVNKFTVSSVVYTAIFCSIYAYYVQNKMQPFTKPTHAAIIFLAEPVFSAIFSVFIGDALTGKALIGCLFILFGMLVLNIKLPKRLVQLKD</sequence>
<keyword evidence="3" id="KW-1003">Cell membrane</keyword>
<feature type="transmembrane region" description="Helical" evidence="7">
    <location>
        <begin position="236"/>
        <end position="255"/>
    </location>
</feature>
<proteinExistence type="inferred from homology"/>
<dbReference type="PANTHER" id="PTHR42920">
    <property type="entry name" value="OS03G0707200 PROTEIN-RELATED"/>
    <property type="match status" value="1"/>
</dbReference>
<comment type="subcellular location">
    <subcellularLocation>
        <location evidence="1">Cell membrane</location>
        <topology evidence="1">Multi-pass membrane protein</topology>
    </subcellularLocation>
</comment>
<keyword evidence="10" id="KW-1185">Reference proteome</keyword>
<dbReference type="EMBL" id="LHUR01000042">
    <property type="protein sequence ID" value="KOA18407.1"/>
    <property type="molecule type" value="Genomic_DNA"/>
</dbReference>
<dbReference type="RefSeq" id="WP_052222754.1">
    <property type="nucleotide sequence ID" value="NZ_LHUR01000042.1"/>
</dbReference>
<feature type="transmembrane region" description="Helical" evidence="7">
    <location>
        <begin position="143"/>
        <end position="164"/>
    </location>
</feature>
<dbReference type="InterPro" id="IPR000620">
    <property type="entry name" value="EamA_dom"/>
</dbReference>
<comment type="caution">
    <text evidence="9">The sequence shown here is derived from an EMBL/GenBank/DDBJ whole genome shotgun (WGS) entry which is preliminary data.</text>
</comment>
<dbReference type="Proteomes" id="UP000037043">
    <property type="component" value="Unassembled WGS sequence"/>
</dbReference>
<feature type="transmembrane region" description="Helical" evidence="7">
    <location>
        <begin position="35"/>
        <end position="55"/>
    </location>
</feature>
<evidence type="ECO:0000313" key="10">
    <source>
        <dbReference type="Proteomes" id="UP000037043"/>
    </source>
</evidence>
<dbReference type="Pfam" id="PF00892">
    <property type="entry name" value="EamA"/>
    <property type="match status" value="2"/>
</dbReference>
<dbReference type="STRING" id="36844.SAMN04488501_101171"/>
<dbReference type="InterPro" id="IPR037185">
    <property type="entry name" value="EmrE-like"/>
</dbReference>
<evidence type="ECO:0000313" key="9">
    <source>
        <dbReference type="EMBL" id="KOA18407.1"/>
    </source>
</evidence>
<reference evidence="10" key="1">
    <citation type="submission" date="2015-08" db="EMBL/GenBank/DDBJ databases">
        <title>Genome sequence of the strict anaerobe Clostridium homopropionicum LuHBu1 (DSM 5847T).</title>
        <authorList>
            <person name="Poehlein A."/>
            <person name="Beck M."/>
            <person name="Schiel-Bengelsdorf B."/>
            <person name="Bengelsdorf F.R."/>
            <person name="Daniel R."/>
            <person name="Duerre P."/>
        </authorList>
    </citation>
    <scope>NUCLEOTIDE SEQUENCE [LARGE SCALE GENOMIC DNA]</scope>
    <source>
        <strain evidence="10">DSM 5847</strain>
    </source>
</reference>
<evidence type="ECO:0000256" key="2">
    <source>
        <dbReference type="ARBA" id="ARBA00007362"/>
    </source>
</evidence>
<protein>
    <submittedName>
        <fullName evidence="9">Putative DMT superfamily transporter inner membrane protein</fullName>
    </submittedName>
</protein>
<keyword evidence="5 7" id="KW-1133">Transmembrane helix</keyword>
<feature type="transmembrane region" description="Helical" evidence="7">
    <location>
        <begin position="205"/>
        <end position="224"/>
    </location>
</feature>
<evidence type="ECO:0000256" key="4">
    <source>
        <dbReference type="ARBA" id="ARBA00022692"/>
    </source>
</evidence>
<evidence type="ECO:0000256" key="7">
    <source>
        <dbReference type="SAM" id="Phobius"/>
    </source>
</evidence>
<feature type="transmembrane region" description="Helical" evidence="7">
    <location>
        <begin position="119"/>
        <end position="137"/>
    </location>
</feature>
<dbReference type="PATRIC" id="fig|1121318.3.peg.3304"/>
<evidence type="ECO:0000259" key="8">
    <source>
        <dbReference type="Pfam" id="PF00892"/>
    </source>
</evidence>
<keyword evidence="4 7" id="KW-0812">Transmembrane</keyword>
<dbReference type="PANTHER" id="PTHR42920:SF5">
    <property type="entry name" value="EAMA DOMAIN-CONTAINING PROTEIN"/>
    <property type="match status" value="1"/>
</dbReference>
<dbReference type="AlphaFoldDB" id="A0A0L6Z613"/>
<feature type="domain" description="EamA" evidence="8">
    <location>
        <begin position="6"/>
        <end position="136"/>
    </location>
</feature>
<dbReference type="SUPFAM" id="SSF103481">
    <property type="entry name" value="Multidrug resistance efflux transporter EmrE"/>
    <property type="match status" value="2"/>
</dbReference>
<evidence type="ECO:0000256" key="6">
    <source>
        <dbReference type="ARBA" id="ARBA00023136"/>
    </source>
</evidence>
<evidence type="ECO:0000256" key="5">
    <source>
        <dbReference type="ARBA" id="ARBA00022989"/>
    </source>
</evidence>
<feature type="domain" description="EamA" evidence="8">
    <location>
        <begin position="145"/>
        <end position="278"/>
    </location>
</feature>
<feature type="transmembrane region" description="Helical" evidence="7">
    <location>
        <begin position="94"/>
        <end position="112"/>
    </location>
</feature>
<name>A0A0L6Z613_9CLOT</name>
<gene>
    <name evidence="9" type="ORF">CLHOM_33090</name>
</gene>
<keyword evidence="6 7" id="KW-0472">Membrane</keyword>
<evidence type="ECO:0000256" key="1">
    <source>
        <dbReference type="ARBA" id="ARBA00004651"/>
    </source>
</evidence>
<dbReference type="InterPro" id="IPR051258">
    <property type="entry name" value="Diverse_Substrate_Transporter"/>
</dbReference>
<comment type="similarity">
    <text evidence="2">Belongs to the EamA transporter family.</text>
</comment>
<feature type="transmembrane region" description="Helical" evidence="7">
    <location>
        <begin position="261"/>
        <end position="279"/>
    </location>
</feature>
<organism evidence="9 10">
    <name type="scientific">Clostridium homopropionicum DSM 5847</name>
    <dbReference type="NCBI Taxonomy" id="1121318"/>
    <lineage>
        <taxon>Bacteria</taxon>
        <taxon>Bacillati</taxon>
        <taxon>Bacillota</taxon>
        <taxon>Clostridia</taxon>
        <taxon>Eubacteriales</taxon>
        <taxon>Clostridiaceae</taxon>
        <taxon>Clostridium</taxon>
    </lineage>
</organism>
<evidence type="ECO:0000256" key="3">
    <source>
        <dbReference type="ARBA" id="ARBA00022475"/>
    </source>
</evidence>
<accession>A0A0L6Z613</accession>